<evidence type="ECO:0000313" key="2">
    <source>
        <dbReference type="EMBL" id="EGZ19221.1"/>
    </source>
</evidence>
<evidence type="ECO:0000256" key="1">
    <source>
        <dbReference type="SAM" id="MobiDB-lite"/>
    </source>
</evidence>
<feature type="region of interest" description="Disordered" evidence="1">
    <location>
        <begin position="144"/>
        <end position="168"/>
    </location>
</feature>
<dbReference type="Proteomes" id="UP000002640">
    <property type="component" value="Unassembled WGS sequence"/>
</dbReference>
<dbReference type="AlphaFoldDB" id="G4ZAM4"/>
<feature type="compositionally biased region" description="Polar residues" evidence="1">
    <location>
        <begin position="22"/>
        <end position="38"/>
    </location>
</feature>
<keyword evidence="3" id="KW-1185">Reference proteome</keyword>
<protein>
    <submittedName>
        <fullName evidence="2">Uncharacterized protein</fullName>
    </submittedName>
</protein>
<sequence length="277" mass="29248">MSNLARANLAAVERAPRHVPRNITTGVPTRKANATSGSPRCMATPKTPVQPECTFPCRHVGFVLAGWSLRFAALARSFSDSLKLPASAAWTTAAASPRPAGEETAARRSISLVSDTRSSRSSGDELAIIPSAANRAAAARSWLQQPASPSIQPCPPPGPGSGDSATAGTWRASSTFVNEAATTGTGRCAALIVPPNGLPTRGTGFGFGNPSFPPMATRSLFNSISTFTETVAKTLRLLFVPRFGPRKGGWSRVVGRVQKAKRASDQRATRWRLWLLA</sequence>
<reference evidence="2 3" key="1">
    <citation type="journal article" date="2006" name="Science">
        <title>Phytophthora genome sequences uncover evolutionary origins and mechanisms of pathogenesis.</title>
        <authorList>
            <person name="Tyler B.M."/>
            <person name="Tripathy S."/>
            <person name="Zhang X."/>
            <person name="Dehal P."/>
            <person name="Jiang R.H."/>
            <person name="Aerts A."/>
            <person name="Arredondo F.D."/>
            <person name="Baxter L."/>
            <person name="Bensasson D."/>
            <person name="Beynon J.L."/>
            <person name="Chapman J."/>
            <person name="Damasceno C.M."/>
            <person name="Dorrance A.E."/>
            <person name="Dou D."/>
            <person name="Dickerman A.W."/>
            <person name="Dubchak I.L."/>
            <person name="Garbelotto M."/>
            <person name="Gijzen M."/>
            <person name="Gordon S.G."/>
            <person name="Govers F."/>
            <person name="Grunwald N.J."/>
            <person name="Huang W."/>
            <person name="Ivors K.L."/>
            <person name="Jones R.W."/>
            <person name="Kamoun S."/>
            <person name="Krampis K."/>
            <person name="Lamour K.H."/>
            <person name="Lee M.K."/>
            <person name="McDonald W.H."/>
            <person name="Medina M."/>
            <person name="Meijer H.J."/>
            <person name="Nordberg E.K."/>
            <person name="Maclean D.J."/>
            <person name="Ospina-Giraldo M.D."/>
            <person name="Morris P.F."/>
            <person name="Phuntumart V."/>
            <person name="Putnam N.H."/>
            <person name="Rash S."/>
            <person name="Rose J.K."/>
            <person name="Sakihama Y."/>
            <person name="Salamov A.A."/>
            <person name="Savidor A."/>
            <person name="Scheuring C.F."/>
            <person name="Smith B.M."/>
            <person name="Sobral B.W."/>
            <person name="Terry A."/>
            <person name="Torto-Alalibo T.A."/>
            <person name="Win J."/>
            <person name="Xu Z."/>
            <person name="Zhang H."/>
            <person name="Grigoriev I.V."/>
            <person name="Rokhsar D.S."/>
            <person name="Boore J.L."/>
        </authorList>
    </citation>
    <scope>NUCLEOTIDE SEQUENCE [LARGE SCALE GENOMIC DNA]</scope>
    <source>
        <strain evidence="2 3">P6497</strain>
    </source>
</reference>
<dbReference type="RefSeq" id="XP_009521938.1">
    <property type="nucleotide sequence ID" value="XM_009523643.1"/>
</dbReference>
<feature type="region of interest" description="Disordered" evidence="1">
    <location>
        <begin position="91"/>
        <end position="124"/>
    </location>
</feature>
<dbReference type="EMBL" id="JH159153">
    <property type="protein sequence ID" value="EGZ19221.1"/>
    <property type="molecule type" value="Genomic_DNA"/>
</dbReference>
<name>G4ZAM4_PHYSP</name>
<proteinExistence type="predicted"/>
<feature type="compositionally biased region" description="Low complexity" evidence="1">
    <location>
        <begin position="108"/>
        <end position="124"/>
    </location>
</feature>
<organism evidence="2 3">
    <name type="scientific">Phytophthora sojae (strain P6497)</name>
    <name type="common">Soybean stem and root rot agent</name>
    <name type="synonym">Phytophthora megasperma f. sp. glycines</name>
    <dbReference type="NCBI Taxonomy" id="1094619"/>
    <lineage>
        <taxon>Eukaryota</taxon>
        <taxon>Sar</taxon>
        <taxon>Stramenopiles</taxon>
        <taxon>Oomycota</taxon>
        <taxon>Peronosporomycetes</taxon>
        <taxon>Peronosporales</taxon>
        <taxon>Peronosporaceae</taxon>
        <taxon>Phytophthora</taxon>
    </lineage>
</organism>
<feature type="region of interest" description="Disordered" evidence="1">
    <location>
        <begin position="21"/>
        <end position="46"/>
    </location>
</feature>
<accession>G4ZAM4</accession>
<dbReference type="InParanoid" id="G4ZAM4"/>
<dbReference type="KEGG" id="psoj:PHYSODRAFT_297864"/>
<evidence type="ECO:0000313" key="3">
    <source>
        <dbReference type="Proteomes" id="UP000002640"/>
    </source>
</evidence>
<gene>
    <name evidence="2" type="ORF">PHYSODRAFT_297864</name>
</gene>
<dbReference type="GeneID" id="20641546"/>